<sequence length="794" mass="87498">MAKGFVLLFLGSFLVFGFALAQGEDCPPPQPVPECPPSQAYTCDSGTQYQCESNECGAGVRTRTESYDCQDFYKPREATDLECPGIYECITDRTKVVGGPFYSEGQAIAGQQFKQCVSSSGWSSSYEFQCQGACYPAPEVQKLEETTLSPKNVFDAAGKVKLPLNVGWKNNVEQQLSFTGAACQISSFQYKVGQGAAIAASDEVSGSTHSTLIGENSCVLRPDSNYALEVRACSGGTCGAAGTLSFSTSAATQPLYPYDSDWQEEESAAADLPATLAWCPDTKAQSFRYQIYKEEVTQQNLLWEDIVPSSTTSYEDLDAQLLKKDITYFWRVAPCTSPNLSSCGIFSQLWSFIPGGIVLSPPQLSKPLFSSGQVPVVNIDDVLEWKGDPFTPFFYLLLNVETDDEPFTKSFVNTGGSLQFPFSLFWNLLEFETKYSWQVFACGNNQIYSCEAQSDIWEFKTTGEPPTQFTVTPQEPGGTRVALPATFDWNDVPGAASYVLRFGKEGNFNKIPRIQDSQIAIDYPRIAPNTGDPAAEFFWSVQTCADKASFRCGEWSALQSFVFAPLQAPTVLEPVSTQTEFFGKDTKFAWTKDFGSNYFRYQLTFLGPITPRETSPSCQTPHPVSEGFTETNSVSLRLRCLGKYEFNVQGCIDKACQAASPQTPQPLAFAVEEFTGGVGGFVPCDANNDNPATTGLDERDPCELKHLFLLARNLIDFALWKLSLVLVILMTAFTGFTMYTSFGGMEVAARTKSMWKTVGIGFLILLFSWLLLNLLLGFVGFQVTIFGKWYELVL</sequence>
<proteinExistence type="predicted"/>
<keyword evidence="1" id="KW-0812">Transmembrane</keyword>
<evidence type="ECO:0000256" key="2">
    <source>
        <dbReference type="SAM" id="SignalP"/>
    </source>
</evidence>
<gene>
    <name evidence="3" type="ORF">A3B24_01620</name>
</gene>
<evidence type="ECO:0000313" key="3">
    <source>
        <dbReference type="EMBL" id="OHA73093.1"/>
    </source>
</evidence>
<evidence type="ECO:0008006" key="5">
    <source>
        <dbReference type="Google" id="ProtNLM"/>
    </source>
</evidence>
<protein>
    <recommendedName>
        <fullName evidence="5">Fibronectin type-III domain-containing protein</fullName>
    </recommendedName>
</protein>
<dbReference type="AlphaFoldDB" id="A0A1G2RJS1"/>
<feature type="chain" id="PRO_5009584268" description="Fibronectin type-III domain-containing protein" evidence="2">
    <location>
        <begin position="22"/>
        <end position="794"/>
    </location>
</feature>
<organism evidence="3 4">
    <name type="scientific">Candidatus Wildermuthbacteria bacterium RIFCSPLOWO2_01_FULL_48_16</name>
    <dbReference type="NCBI Taxonomy" id="1802461"/>
    <lineage>
        <taxon>Bacteria</taxon>
        <taxon>Candidatus Wildermuthiibacteriota</taxon>
    </lineage>
</organism>
<dbReference type="InterPro" id="IPR036116">
    <property type="entry name" value="FN3_sf"/>
</dbReference>
<keyword evidence="1" id="KW-0472">Membrane</keyword>
<dbReference type="EMBL" id="MHUG01000016">
    <property type="protein sequence ID" value="OHA73093.1"/>
    <property type="molecule type" value="Genomic_DNA"/>
</dbReference>
<keyword evidence="2" id="KW-0732">Signal</keyword>
<dbReference type="Proteomes" id="UP000176917">
    <property type="component" value="Unassembled WGS sequence"/>
</dbReference>
<dbReference type="Gene3D" id="2.60.40.10">
    <property type="entry name" value="Immunoglobulins"/>
    <property type="match status" value="2"/>
</dbReference>
<dbReference type="SUPFAM" id="SSF49265">
    <property type="entry name" value="Fibronectin type III"/>
    <property type="match status" value="1"/>
</dbReference>
<reference evidence="3 4" key="1">
    <citation type="journal article" date="2016" name="Nat. Commun.">
        <title>Thousands of microbial genomes shed light on interconnected biogeochemical processes in an aquifer system.</title>
        <authorList>
            <person name="Anantharaman K."/>
            <person name="Brown C.T."/>
            <person name="Hug L.A."/>
            <person name="Sharon I."/>
            <person name="Castelle C.J."/>
            <person name="Probst A.J."/>
            <person name="Thomas B.C."/>
            <person name="Singh A."/>
            <person name="Wilkins M.J."/>
            <person name="Karaoz U."/>
            <person name="Brodie E.L."/>
            <person name="Williams K.H."/>
            <person name="Hubbard S.S."/>
            <person name="Banfield J.F."/>
        </authorList>
    </citation>
    <scope>NUCLEOTIDE SEQUENCE [LARGE SCALE GENOMIC DNA]</scope>
</reference>
<comment type="caution">
    <text evidence="3">The sequence shown here is derived from an EMBL/GenBank/DDBJ whole genome shotgun (WGS) entry which is preliminary data.</text>
</comment>
<feature type="transmembrane region" description="Helical" evidence="1">
    <location>
        <begin position="760"/>
        <end position="785"/>
    </location>
</feature>
<evidence type="ECO:0000256" key="1">
    <source>
        <dbReference type="SAM" id="Phobius"/>
    </source>
</evidence>
<feature type="transmembrane region" description="Helical" evidence="1">
    <location>
        <begin position="717"/>
        <end position="739"/>
    </location>
</feature>
<dbReference type="STRING" id="1802461.A3B24_01620"/>
<accession>A0A1G2RJS1</accession>
<evidence type="ECO:0000313" key="4">
    <source>
        <dbReference type="Proteomes" id="UP000176917"/>
    </source>
</evidence>
<name>A0A1G2RJS1_9BACT</name>
<keyword evidence="1" id="KW-1133">Transmembrane helix</keyword>
<dbReference type="InterPro" id="IPR013783">
    <property type="entry name" value="Ig-like_fold"/>
</dbReference>
<feature type="signal peptide" evidence="2">
    <location>
        <begin position="1"/>
        <end position="21"/>
    </location>
</feature>